<feature type="compositionally biased region" description="Low complexity" evidence="1">
    <location>
        <begin position="57"/>
        <end position="70"/>
    </location>
</feature>
<dbReference type="Proteomes" id="UP000617402">
    <property type="component" value="Unassembled WGS sequence"/>
</dbReference>
<dbReference type="PANTHER" id="PTHR35788">
    <property type="entry name" value="EXPORTED PROTEIN-RELATED"/>
    <property type="match status" value="1"/>
</dbReference>
<name>A0ABR7T2Z5_HELCL</name>
<dbReference type="InterPro" id="IPR052913">
    <property type="entry name" value="Glycopeptide_resist_protein"/>
</dbReference>
<proteinExistence type="predicted"/>
<reference evidence="2 3" key="1">
    <citation type="submission" date="2020-07" db="EMBL/GenBank/DDBJ databases">
        <title>Draft whole-genome sequence of Heliobacterium chlorum DSM 3682, type strain.</title>
        <authorList>
            <person name="Kyndt J.A."/>
            <person name="Meyer T.E."/>
            <person name="Imhoff J.F."/>
        </authorList>
    </citation>
    <scope>NUCLEOTIDE SEQUENCE [LARGE SCALE GENOMIC DNA]</scope>
    <source>
        <strain evidence="2 3">DSM 3682</strain>
    </source>
</reference>
<sequence>MSLGRKKVLLFMGALIAAGIGFSAYHTFGDGPLWKGLHLGHSSPKQDEPPLAPPQPENSSPSDASPSPEEGTQEHPYGRPVKGPLKWESDPRFQELCTKHHATIRMGAFQTTLPDPLPGEEYNVALAADMLAGTVIEPNQIFSMNKTIGPYTTQRGFQEGPTYMGAKVVKTVGGGVCKVATTLYNTTVLSNLKIIERHPHMMQVPYVPPGQDAAVFYGVQDFKIKNDTDSPIVIWADTEDNTLYMGFYGSVTPPTVTWHHEILNRQKAPTVYRTNSGLNKGEEKVLVPGLEGLSVKSWLTIEYSDSKKVTKDLGMDYYQPMPRVVERIS</sequence>
<dbReference type="PANTHER" id="PTHR35788:SF1">
    <property type="entry name" value="EXPORTED PROTEIN"/>
    <property type="match status" value="1"/>
</dbReference>
<evidence type="ECO:0000256" key="1">
    <source>
        <dbReference type="SAM" id="MobiDB-lite"/>
    </source>
</evidence>
<dbReference type="Pfam" id="PF04294">
    <property type="entry name" value="VanW"/>
    <property type="match status" value="1"/>
</dbReference>
<accession>A0ABR7T2Z5</accession>
<evidence type="ECO:0000313" key="3">
    <source>
        <dbReference type="Proteomes" id="UP000617402"/>
    </source>
</evidence>
<gene>
    <name evidence="2" type="ORF">H1S01_10870</name>
</gene>
<evidence type="ECO:0000313" key="2">
    <source>
        <dbReference type="EMBL" id="MBC9785011.1"/>
    </source>
</evidence>
<comment type="caution">
    <text evidence="2">The sequence shown here is derived from an EMBL/GenBank/DDBJ whole genome shotgun (WGS) entry which is preliminary data.</text>
</comment>
<keyword evidence="3" id="KW-1185">Reference proteome</keyword>
<dbReference type="EMBL" id="JACVHF010000010">
    <property type="protein sequence ID" value="MBC9785011.1"/>
    <property type="molecule type" value="Genomic_DNA"/>
</dbReference>
<protein>
    <submittedName>
        <fullName evidence="2">VanW family protein</fullName>
    </submittedName>
</protein>
<organism evidence="2 3">
    <name type="scientific">Heliobacterium chlorum</name>
    <dbReference type="NCBI Taxonomy" id="2698"/>
    <lineage>
        <taxon>Bacteria</taxon>
        <taxon>Bacillati</taxon>
        <taxon>Bacillota</taxon>
        <taxon>Clostridia</taxon>
        <taxon>Eubacteriales</taxon>
        <taxon>Heliobacteriaceae</taxon>
        <taxon>Heliobacterium</taxon>
    </lineage>
</organism>
<feature type="region of interest" description="Disordered" evidence="1">
    <location>
        <begin position="39"/>
        <end position="85"/>
    </location>
</feature>
<dbReference type="RefSeq" id="WP_188040502.1">
    <property type="nucleotide sequence ID" value="NZ_JACVHF010000010.1"/>
</dbReference>
<dbReference type="InterPro" id="IPR007391">
    <property type="entry name" value="Vancomycin_resist_VanW"/>
</dbReference>